<dbReference type="AlphaFoldDB" id="A0A562S217"/>
<dbReference type="EMBL" id="VLLC01000004">
    <property type="protein sequence ID" value="TWI75352.1"/>
    <property type="molecule type" value="Genomic_DNA"/>
</dbReference>
<name>A0A562S217_9BACT</name>
<proteinExistence type="predicted"/>
<organism evidence="1 2">
    <name type="scientific">Desulfobotulus alkaliphilus</name>
    <dbReference type="NCBI Taxonomy" id="622671"/>
    <lineage>
        <taxon>Bacteria</taxon>
        <taxon>Pseudomonadati</taxon>
        <taxon>Thermodesulfobacteriota</taxon>
        <taxon>Desulfobacteria</taxon>
        <taxon>Desulfobacterales</taxon>
        <taxon>Desulfobacteraceae</taxon>
        <taxon>Desulfobotulus</taxon>
    </lineage>
</organism>
<accession>A0A562S217</accession>
<dbReference type="Pfam" id="PF24203">
    <property type="entry name" value="Phage_ProQ_C_like"/>
    <property type="match status" value="1"/>
</dbReference>
<gene>
    <name evidence="1" type="ORF">LZ24_00803</name>
</gene>
<dbReference type="OrthoDB" id="9830191at2"/>
<sequence>MFREGQEVFWVKSLNAMRNAAKTGPTVIIKIEDRWLYLENGHRVSMETGEAEYKRGLTPGRCYLSEESYRKEQQTLDAWNKLKKDLQASGLVPMGVTPEDIERARDLLGLGAKSSWTDDSP</sequence>
<dbReference type="Proteomes" id="UP000318307">
    <property type="component" value="Unassembled WGS sequence"/>
</dbReference>
<keyword evidence="2" id="KW-1185">Reference proteome</keyword>
<protein>
    <submittedName>
        <fullName evidence="1">Uncharacterized protein</fullName>
    </submittedName>
</protein>
<evidence type="ECO:0000313" key="2">
    <source>
        <dbReference type="Proteomes" id="UP000318307"/>
    </source>
</evidence>
<reference evidence="1 2" key="1">
    <citation type="submission" date="2019-07" db="EMBL/GenBank/DDBJ databases">
        <title>Genome sequencing of 100 strains of the haloalkaliphilic chemolithoautotrophic sulfur-oxidizing bacterium Thioalkalivibrio.</title>
        <authorList>
            <person name="Muyzer G."/>
        </authorList>
    </citation>
    <scope>NUCLEOTIDE SEQUENCE [LARGE SCALE GENOMIC DNA]</scope>
    <source>
        <strain evidence="1 2">ASO4-4</strain>
    </source>
</reference>
<dbReference type="RefSeq" id="WP_144682571.1">
    <property type="nucleotide sequence ID" value="NZ_VLLC01000004.1"/>
</dbReference>
<comment type="caution">
    <text evidence="1">The sequence shown here is derived from an EMBL/GenBank/DDBJ whole genome shotgun (WGS) entry which is preliminary data.</text>
</comment>
<dbReference type="InterPro" id="IPR056982">
    <property type="entry name" value="Phage_ProQ_C-like"/>
</dbReference>
<evidence type="ECO:0000313" key="1">
    <source>
        <dbReference type="EMBL" id="TWI75352.1"/>
    </source>
</evidence>